<dbReference type="PROSITE" id="PS50003">
    <property type="entry name" value="PH_DOMAIN"/>
    <property type="match status" value="1"/>
</dbReference>
<keyword evidence="8 18" id="KW-0418">Kinase</keyword>
<dbReference type="Pfam" id="PF00779">
    <property type="entry name" value="BTK"/>
    <property type="match status" value="1"/>
</dbReference>
<dbReference type="PROSITE" id="PS50002">
    <property type="entry name" value="SH3"/>
    <property type="match status" value="1"/>
</dbReference>
<feature type="compositionally biased region" description="Polar residues" evidence="19">
    <location>
        <begin position="250"/>
        <end position="263"/>
    </location>
</feature>
<dbReference type="SUPFAM" id="SSF55550">
    <property type="entry name" value="SH2 domain"/>
    <property type="match status" value="1"/>
</dbReference>
<dbReference type="PROSITE" id="PS00109">
    <property type="entry name" value="PROTEIN_KINASE_TYR"/>
    <property type="match status" value="1"/>
</dbReference>
<dbReference type="CDD" id="cd01238">
    <property type="entry name" value="PH_Btk"/>
    <property type="match status" value="1"/>
</dbReference>
<reference evidence="24" key="1">
    <citation type="submission" date="2023-03" db="EMBL/GenBank/DDBJ databases">
        <authorList>
            <person name="Steffen K."/>
            <person name="Cardenas P."/>
        </authorList>
    </citation>
    <scope>NUCLEOTIDE SEQUENCE</scope>
</reference>
<feature type="compositionally biased region" description="Pro residues" evidence="19">
    <location>
        <begin position="223"/>
        <end position="239"/>
    </location>
</feature>
<feature type="domain" description="Protein kinase" evidence="23">
    <location>
        <begin position="485"/>
        <end position="735"/>
    </location>
</feature>
<evidence type="ECO:0000256" key="2">
    <source>
        <dbReference type="ARBA" id="ARBA00022443"/>
    </source>
</evidence>
<feature type="compositionally biased region" description="Low complexity" evidence="19">
    <location>
        <begin position="209"/>
        <end position="222"/>
    </location>
</feature>
<dbReference type="Gene3D" id="2.30.30.40">
    <property type="entry name" value="SH3 Domains"/>
    <property type="match status" value="1"/>
</dbReference>
<dbReference type="InterPro" id="IPR001245">
    <property type="entry name" value="Ser-Thr/Tyr_kinase_cat_dom"/>
</dbReference>
<dbReference type="FunFam" id="1.10.510.10:FF:000052">
    <property type="entry name" value="Tyrosine-protein kinase"/>
    <property type="match status" value="1"/>
</dbReference>
<dbReference type="InterPro" id="IPR020635">
    <property type="entry name" value="Tyr_kinase_cat_dom"/>
</dbReference>
<keyword evidence="25" id="KW-1185">Reference proteome</keyword>
<evidence type="ECO:0000256" key="3">
    <source>
        <dbReference type="ARBA" id="ARBA00022553"/>
    </source>
</evidence>
<comment type="caution">
    <text evidence="24">The sequence shown here is derived from an EMBL/GenBank/DDBJ whole genome shotgun (WGS) entry which is preliminary data.</text>
</comment>
<dbReference type="Proteomes" id="UP001174909">
    <property type="component" value="Unassembled WGS sequence"/>
</dbReference>
<evidence type="ECO:0000256" key="11">
    <source>
        <dbReference type="ARBA" id="ARBA00022999"/>
    </source>
</evidence>
<dbReference type="SUPFAM" id="SSF50729">
    <property type="entry name" value="PH domain-like"/>
    <property type="match status" value="1"/>
</dbReference>
<evidence type="ECO:0000256" key="5">
    <source>
        <dbReference type="ARBA" id="ARBA00022723"/>
    </source>
</evidence>
<dbReference type="InterPro" id="IPR036028">
    <property type="entry name" value="SH3-like_dom_sf"/>
</dbReference>
<evidence type="ECO:0000256" key="8">
    <source>
        <dbReference type="ARBA" id="ARBA00022777"/>
    </source>
</evidence>
<dbReference type="EC" id="2.7.10.2" evidence="18"/>
<dbReference type="SMART" id="SM00219">
    <property type="entry name" value="TyrKc"/>
    <property type="match status" value="1"/>
</dbReference>
<evidence type="ECO:0000259" key="20">
    <source>
        <dbReference type="PROSITE" id="PS50001"/>
    </source>
</evidence>
<evidence type="ECO:0000256" key="18">
    <source>
        <dbReference type="RuleBase" id="RU362096"/>
    </source>
</evidence>
<feature type="non-terminal residue" evidence="24">
    <location>
        <position position="753"/>
    </location>
</feature>
<dbReference type="PROSITE" id="PS51113">
    <property type="entry name" value="ZF_BTK"/>
    <property type="match status" value="1"/>
</dbReference>
<feature type="domain" description="SH2" evidence="20">
    <location>
        <begin position="371"/>
        <end position="460"/>
    </location>
</feature>
<evidence type="ECO:0000259" key="22">
    <source>
        <dbReference type="PROSITE" id="PS50003"/>
    </source>
</evidence>
<keyword evidence="7 16" id="KW-0863">Zinc-finger</keyword>
<dbReference type="FunFam" id="3.30.200.20:FF:000053">
    <property type="entry name" value="Tyrosine-protein kinase"/>
    <property type="match status" value="1"/>
</dbReference>
<dbReference type="PROSITE" id="PS00107">
    <property type="entry name" value="PROTEIN_KINASE_ATP"/>
    <property type="match status" value="1"/>
</dbReference>
<evidence type="ECO:0000256" key="1">
    <source>
        <dbReference type="ARBA" id="ARBA00001947"/>
    </source>
</evidence>
<keyword evidence="12 18" id="KW-0829">Tyrosine-protein kinase</keyword>
<dbReference type="GO" id="GO:0004715">
    <property type="term" value="F:non-membrane spanning protein tyrosine kinase activity"/>
    <property type="evidence" value="ECO:0007669"/>
    <property type="project" value="UniProtKB-EC"/>
</dbReference>
<dbReference type="InterPro" id="IPR000719">
    <property type="entry name" value="Prot_kinase_dom"/>
</dbReference>
<dbReference type="InterPro" id="IPR008266">
    <property type="entry name" value="Tyr_kinase_AS"/>
</dbReference>
<evidence type="ECO:0000256" key="17">
    <source>
        <dbReference type="PROSITE-ProRule" id="PRU10141"/>
    </source>
</evidence>
<dbReference type="PRINTS" id="PR00109">
    <property type="entry name" value="TYRKINASE"/>
</dbReference>
<dbReference type="SMART" id="SM00326">
    <property type="entry name" value="SH3"/>
    <property type="match status" value="1"/>
</dbReference>
<dbReference type="PROSITE" id="PS50011">
    <property type="entry name" value="PROTEIN_KINASE_DOM"/>
    <property type="match status" value="1"/>
</dbReference>
<dbReference type="SMART" id="SM00252">
    <property type="entry name" value="SH2"/>
    <property type="match status" value="1"/>
</dbReference>
<evidence type="ECO:0000256" key="4">
    <source>
        <dbReference type="ARBA" id="ARBA00022679"/>
    </source>
</evidence>
<evidence type="ECO:0000256" key="13">
    <source>
        <dbReference type="ARBA" id="ARBA00051245"/>
    </source>
</evidence>
<feature type="region of interest" description="Disordered" evidence="19">
    <location>
        <begin position="193"/>
        <end position="295"/>
    </location>
</feature>
<evidence type="ECO:0000256" key="6">
    <source>
        <dbReference type="ARBA" id="ARBA00022741"/>
    </source>
</evidence>
<dbReference type="InterPro" id="IPR050198">
    <property type="entry name" value="Non-receptor_tyrosine_kinases"/>
</dbReference>
<dbReference type="Gene3D" id="1.10.510.10">
    <property type="entry name" value="Transferase(Phosphotransferase) domain 1"/>
    <property type="match status" value="1"/>
</dbReference>
<dbReference type="GO" id="GO:0008270">
    <property type="term" value="F:zinc ion binding"/>
    <property type="evidence" value="ECO:0007669"/>
    <property type="project" value="UniProtKB-KW"/>
</dbReference>
<dbReference type="InterPro" id="IPR000980">
    <property type="entry name" value="SH2"/>
</dbReference>
<dbReference type="InterPro" id="IPR011009">
    <property type="entry name" value="Kinase-like_dom_sf"/>
</dbReference>
<dbReference type="SMART" id="SM00107">
    <property type="entry name" value="BTK"/>
    <property type="match status" value="1"/>
</dbReference>
<dbReference type="InterPro" id="IPR017441">
    <property type="entry name" value="Protein_kinase_ATP_BS"/>
</dbReference>
<comment type="similarity">
    <text evidence="18">Belongs to the protein kinase superfamily. Tyr protein kinase family.</text>
</comment>
<evidence type="ECO:0000256" key="12">
    <source>
        <dbReference type="ARBA" id="ARBA00023137"/>
    </source>
</evidence>
<feature type="compositionally biased region" description="Low complexity" evidence="19">
    <location>
        <begin position="275"/>
        <end position="287"/>
    </location>
</feature>
<dbReference type="Pfam" id="PF00018">
    <property type="entry name" value="SH3_1"/>
    <property type="match status" value="1"/>
</dbReference>
<evidence type="ECO:0000313" key="25">
    <source>
        <dbReference type="Proteomes" id="UP001174909"/>
    </source>
</evidence>
<keyword evidence="4 18" id="KW-0808">Transferase</keyword>
<dbReference type="InterPro" id="IPR001849">
    <property type="entry name" value="PH_domain"/>
</dbReference>
<name>A0AA35TQ50_GEOBA</name>
<protein>
    <recommendedName>
        <fullName evidence="18">Tyrosine-protein kinase</fullName>
        <ecNumber evidence="18">2.7.10.2</ecNumber>
    </recommendedName>
</protein>
<dbReference type="SMART" id="SM00233">
    <property type="entry name" value="PH"/>
    <property type="match status" value="1"/>
</dbReference>
<dbReference type="Gene3D" id="2.30.29.30">
    <property type="entry name" value="Pleckstrin-homology domain (PH domain)/Phosphotyrosine-binding domain (PTB)"/>
    <property type="match status" value="1"/>
</dbReference>
<keyword evidence="5" id="KW-0479">Metal-binding</keyword>
<proteinExistence type="inferred from homology"/>
<evidence type="ECO:0000259" key="21">
    <source>
        <dbReference type="PROSITE" id="PS50002"/>
    </source>
</evidence>
<keyword evidence="2 15" id="KW-0728">SH3 domain</keyword>
<dbReference type="Pfam" id="PF00169">
    <property type="entry name" value="PH"/>
    <property type="match status" value="1"/>
</dbReference>
<comment type="catalytic activity">
    <reaction evidence="13 18">
        <text>L-tyrosyl-[protein] + ATP = O-phospho-L-tyrosyl-[protein] + ADP + H(+)</text>
        <dbReference type="Rhea" id="RHEA:10596"/>
        <dbReference type="Rhea" id="RHEA-COMP:10136"/>
        <dbReference type="Rhea" id="RHEA-COMP:20101"/>
        <dbReference type="ChEBI" id="CHEBI:15378"/>
        <dbReference type="ChEBI" id="CHEBI:30616"/>
        <dbReference type="ChEBI" id="CHEBI:46858"/>
        <dbReference type="ChEBI" id="CHEBI:61978"/>
        <dbReference type="ChEBI" id="CHEBI:456216"/>
        <dbReference type="EC" id="2.7.10.2"/>
    </reaction>
</comment>
<evidence type="ECO:0000256" key="14">
    <source>
        <dbReference type="PROSITE-ProRule" id="PRU00191"/>
    </source>
</evidence>
<keyword evidence="11 14" id="KW-0727">SH2 domain</keyword>
<dbReference type="GO" id="GO:0005524">
    <property type="term" value="F:ATP binding"/>
    <property type="evidence" value="ECO:0007669"/>
    <property type="project" value="UniProtKB-UniRule"/>
</dbReference>
<keyword evidence="9" id="KW-0862">Zinc</keyword>
<sequence>TAKWARLEIIGRLLSGYRPAARVSICARSSLARVSSVSRKRIRSRPRGGSMMPGQQNEDVELKVSYMVKRSQGKSALGATNFKKRVFCLTLSRFSYYDGTVEKRGNLKGYVELTKVKVIEKVMDTAFNKPAFQVVHGDLTLYVIAANDQEQQEWISLIRQNCKNNVLLQEKYHPGLFQNNKWTCCDHRSKHSQGCRDSFTKASSPPPIASGASAAPAYSSRPPRGPLPSIPLPNEPTVPPHQNAVGGGRSSQYSYQHTTPRSTHSPPHQNPIPNPSHHSSQSSHQQRPPAPLPAVPVFNHQLQSHEFDVVAMYSYPGQEQGDLALVKGQKYIVFDDARPHWWRARDERGREGYVPSNYVKKVGQTMEGEEWFFPTLSRTRAEDILKEEAKEGGFVVRNSSRENMYTLSICHEGQVRHYHIKHDDEKYYISDKHRFPTIKELIEYHKLNGGGLVTRLRKPPQQLLPQLNTLSPLFDEAWEISKSELTLGRELGSGQFGRVVAGKWKGKIDVAIKMMKEGAMNEEDFIEEAKVMKNFQHENLVKLYGVCTAQGPVFIIQELMSQGCLLQYIRNRKELAEKNEVMLDMGLQVCSAMTCLEVNGFIHRDLAARNCLIGERNVVKVADFGLARFVVDDEYTASEGTKFPIKWAAPEVITHAKFSSKSDVWSFGILMWELWSGGKTPYPTFTNPQVLDEVLMGYRLDRPKPCKQEVYCIMQKCWSAKAEDRPSFQLIQTELKQMANDNDRDYSELVEDS</sequence>
<evidence type="ECO:0000313" key="24">
    <source>
        <dbReference type="EMBL" id="CAI8051709.1"/>
    </source>
</evidence>
<dbReference type="InterPro" id="IPR036860">
    <property type="entry name" value="SH2_dom_sf"/>
</dbReference>
<dbReference type="AlphaFoldDB" id="A0AA35TQ50"/>
<dbReference type="SUPFAM" id="SSF56112">
    <property type="entry name" value="Protein kinase-like (PK-like)"/>
    <property type="match status" value="1"/>
</dbReference>
<dbReference type="Pfam" id="PF00017">
    <property type="entry name" value="SH2"/>
    <property type="match status" value="1"/>
</dbReference>
<gene>
    <name evidence="24" type="ORF">GBAR_LOCUS28306</name>
</gene>
<dbReference type="InterPro" id="IPR001562">
    <property type="entry name" value="Znf_Btk_motif"/>
</dbReference>
<evidence type="ECO:0000256" key="15">
    <source>
        <dbReference type="PROSITE-ProRule" id="PRU00192"/>
    </source>
</evidence>
<dbReference type="PROSITE" id="PS50001">
    <property type="entry name" value="SH2"/>
    <property type="match status" value="1"/>
</dbReference>
<evidence type="ECO:0000256" key="9">
    <source>
        <dbReference type="ARBA" id="ARBA00022833"/>
    </source>
</evidence>
<evidence type="ECO:0000256" key="19">
    <source>
        <dbReference type="SAM" id="MobiDB-lite"/>
    </source>
</evidence>
<dbReference type="GO" id="GO:0005737">
    <property type="term" value="C:cytoplasm"/>
    <property type="evidence" value="ECO:0007669"/>
    <property type="project" value="UniProtKB-ARBA"/>
</dbReference>
<feature type="domain" description="PH" evidence="22">
    <location>
        <begin position="60"/>
        <end position="163"/>
    </location>
</feature>
<dbReference type="InterPro" id="IPR011993">
    <property type="entry name" value="PH-like_dom_sf"/>
</dbReference>
<dbReference type="SUPFAM" id="SSF50044">
    <property type="entry name" value="SH3-domain"/>
    <property type="match status" value="1"/>
</dbReference>
<dbReference type="PANTHER" id="PTHR24418">
    <property type="entry name" value="TYROSINE-PROTEIN KINASE"/>
    <property type="match status" value="1"/>
</dbReference>
<dbReference type="Gene3D" id="3.30.505.10">
    <property type="entry name" value="SH2 domain"/>
    <property type="match status" value="1"/>
</dbReference>
<evidence type="ECO:0000259" key="23">
    <source>
        <dbReference type="PROSITE" id="PS50011"/>
    </source>
</evidence>
<dbReference type="EMBL" id="CASHTH010003955">
    <property type="protein sequence ID" value="CAI8051709.1"/>
    <property type="molecule type" value="Genomic_DNA"/>
</dbReference>
<dbReference type="PRINTS" id="PR00401">
    <property type="entry name" value="SH2DOMAIN"/>
</dbReference>
<accession>A0AA35TQ50</accession>
<dbReference type="Pfam" id="PF07714">
    <property type="entry name" value="PK_Tyr_Ser-Thr"/>
    <property type="match status" value="1"/>
</dbReference>
<evidence type="ECO:0000256" key="10">
    <source>
        <dbReference type="ARBA" id="ARBA00022840"/>
    </source>
</evidence>
<comment type="cofactor">
    <cofactor evidence="1">
        <name>Zn(2+)</name>
        <dbReference type="ChEBI" id="CHEBI:29105"/>
    </cofactor>
</comment>
<evidence type="ECO:0000256" key="7">
    <source>
        <dbReference type="ARBA" id="ARBA00022771"/>
    </source>
</evidence>
<dbReference type="GO" id="GO:0035556">
    <property type="term" value="P:intracellular signal transduction"/>
    <property type="evidence" value="ECO:0007669"/>
    <property type="project" value="InterPro"/>
</dbReference>
<dbReference type="CDD" id="cd11768">
    <property type="entry name" value="SH3_Tec_like"/>
    <property type="match status" value="1"/>
</dbReference>
<feature type="domain" description="SH3" evidence="21">
    <location>
        <begin position="304"/>
        <end position="364"/>
    </location>
</feature>
<feature type="binding site" evidence="17">
    <location>
        <position position="513"/>
    </location>
    <ligand>
        <name>ATP</name>
        <dbReference type="ChEBI" id="CHEBI:30616"/>
    </ligand>
</feature>
<evidence type="ECO:0000256" key="16">
    <source>
        <dbReference type="PROSITE-ProRule" id="PRU00432"/>
    </source>
</evidence>
<keyword evidence="3" id="KW-0597">Phosphoprotein</keyword>
<keyword evidence="6 17" id="KW-0547">Nucleotide-binding</keyword>
<keyword evidence="10 17" id="KW-0067">ATP-binding</keyword>
<dbReference type="InterPro" id="IPR001452">
    <property type="entry name" value="SH3_domain"/>
</dbReference>
<organism evidence="24 25">
    <name type="scientific">Geodia barretti</name>
    <name type="common">Barrett's horny sponge</name>
    <dbReference type="NCBI Taxonomy" id="519541"/>
    <lineage>
        <taxon>Eukaryota</taxon>
        <taxon>Metazoa</taxon>
        <taxon>Porifera</taxon>
        <taxon>Demospongiae</taxon>
        <taxon>Heteroscleromorpha</taxon>
        <taxon>Tetractinellida</taxon>
        <taxon>Astrophorina</taxon>
        <taxon>Geodiidae</taxon>
        <taxon>Geodia</taxon>
    </lineage>
</organism>